<organism evidence="1 2">
    <name type="scientific">Gluconobacter thailandicus NBRC 3257</name>
    <dbReference type="NCBI Taxonomy" id="1381097"/>
    <lineage>
        <taxon>Bacteria</taxon>
        <taxon>Pseudomonadati</taxon>
        <taxon>Pseudomonadota</taxon>
        <taxon>Alphaproteobacteria</taxon>
        <taxon>Acetobacterales</taxon>
        <taxon>Acetobacteraceae</taxon>
        <taxon>Gluconobacter</taxon>
    </lineage>
</organism>
<gene>
    <name evidence="1" type="ORF">NBRC3257_0254</name>
</gene>
<reference evidence="1 2" key="1">
    <citation type="submission" date="2013-08" db="EMBL/GenBank/DDBJ databases">
        <title>Gluconobacter thailandicus NBRC 3257 whole genome sequence.</title>
        <authorList>
            <person name="Matsutani M."/>
            <person name="Yakushi T."/>
            <person name="Matsushita K."/>
        </authorList>
    </citation>
    <scope>NUCLEOTIDE SEQUENCE [LARGE SCALE GENOMIC DNA]</scope>
    <source>
        <strain evidence="1 2">NBRC 3257</strain>
    </source>
</reference>
<accession>A0ABQ0ISQ3</accession>
<evidence type="ECO:0000313" key="1">
    <source>
        <dbReference type="EMBL" id="GAD25255.1"/>
    </source>
</evidence>
<dbReference type="Proteomes" id="UP000018209">
    <property type="component" value="Unassembled WGS sequence"/>
</dbReference>
<sequence length="41" mass="4185">MIEGQSVEEVNSSSLDELIVAGVWAGTLHFIVSAGSVSAPP</sequence>
<proteinExistence type="predicted"/>
<dbReference type="EMBL" id="BASM01000002">
    <property type="protein sequence ID" value="GAD25255.1"/>
    <property type="molecule type" value="Genomic_DNA"/>
</dbReference>
<evidence type="ECO:0000313" key="2">
    <source>
        <dbReference type="Proteomes" id="UP000018209"/>
    </source>
</evidence>
<keyword evidence="2" id="KW-1185">Reference proteome</keyword>
<name>A0ABQ0ISQ3_GLUTH</name>
<protein>
    <submittedName>
        <fullName evidence="1">Uncharacterized protein</fullName>
    </submittedName>
</protein>
<comment type="caution">
    <text evidence="1">The sequence shown here is derived from an EMBL/GenBank/DDBJ whole genome shotgun (WGS) entry which is preliminary data.</text>
</comment>